<organism evidence="2 3">
    <name type="scientific">Desulfobotulus pelophilus</name>
    <dbReference type="NCBI Taxonomy" id="2823377"/>
    <lineage>
        <taxon>Bacteria</taxon>
        <taxon>Pseudomonadati</taxon>
        <taxon>Thermodesulfobacteriota</taxon>
        <taxon>Desulfobacteria</taxon>
        <taxon>Desulfobacterales</taxon>
        <taxon>Desulfobacteraceae</taxon>
        <taxon>Desulfobotulus</taxon>
    </lineage>
</organism>
<protein>
    <submittedName>
        <fullName evidence="2">Uncharacterized protein</fullName>
    </submittedName>
</protein>
<proteinExistence type="predicted"/>
<sequence length="107" mass="12222">MSFFVTRLRFLPMALLFLLAASTTALCQESEKIPEKNEKGIYEGMPLSEVRNLLGMPRNITRTEWRYPDLVILIENQQVACVISPSCIGKWANCQAYRTRSPECLLP</sequence>
<keyword evidence="1" id="KW-0732">Signal</keyword>
<gene>
    <name evidence="2" type="ORF">OOT00_06725</name>
</gene>
<keyword evidence="3" id="KW-1185">Reference proteome</keyword>
<dbReference type="EMBL" id="JAPFPW010000006">
    <property type="protein sequence ID" value="MCW7753677.1"/>
    <property type="molecule type" value="Genomic_DNA"/>
</dbReference>
<evidence type="ECO:0000313" key="3">
    <source>
        <dbReference type="Proteomes" id="UP001209681"/>
    </source>
</evidence>
<dbReference type="Proteomes" id="UP001209681">
    <property type="component" value="Unassembled WGS sequence"/>
</dbReference>
<evidence type="ECO:0000256" key="1">
    <source>
        <dbReference type="SAM" id="SignalP"/>
    </source>
</evidence>
<reference evidence="2 3" key="1">
    <citation type="submission" date="2022-11" db="EMBL/GenBank/DDBJ databases">
        <title>Desulfobotulus tamanensis H1 sp. nov. - anaerobic, alkaliphilic, sulphate reducing bacterium isolated from terrestrial mud volcano.</title>
        <authorList>
            <person name="Frolova A."/>
            <person name="Merkel A.Y."/>
            <person name="Slobodkin A.I."/>
        </authorList>
    </citation>
    <scope>NUCLEOTIDE SEQUENCE [LARGE SCALE GENOMIC DNA]</scope>
    <source>
        <strain evidence="2 3">H1</strain>
    </source>
</reference>
<comment type="caution">
    <text evidence="2">The sequence shown here is derived from an EMBL/GenBank/DDBJ whole genome shotgun (WGS) entry which is preliminary data.</text>
</comment>
<dbReference type="RefSeq" id="WP_265424547.1">
    <property type="nucleotide sequence ID" value="NZ_JAPFPW010000006.1"/>
</dbReference>
<feature type="signal peptide" evidence="1">
    <location>
        <begin position="1"/>
        <end position="27"/>
    </location>
</feature>
<feature type="chain" id="PRO_5046075136" evidence="1">
    <location>
        <begin position="28"/>
        <end position="107"/>
    </location>
</feature>
<name>A0ABT3N9K0_9BACT</name>
<evidence type="ECO:0000313" key="2">
    <source>
        <dbReference type="EMBL" id="MCW7753677.1"/>
    </source>
</evidence>
<accession>A0ABT3N9K0</accession>